<protein>
    <submittedName>
        <fullName evidence="2">Uncharacterized protein</fullName>
    </submittedName>
</protein>
<name>A0A061R613_9CHLO</name>
<sequence>AHAWSKGKARWIGGGVEGVAERLERLERLERCVGANKKGGDEQRGERRKEKGEEGGAVAEMVWKRRAGEGDRFHWR</sequence>
<feature type="compositionally biased region" description="Basic and acidic residues" evidence="1">
    <location>
        <begin position="38"/>
        <end position="54"/>
    </location>
</feature>
<dbReference type="AlphaFoldDB" id="A0A061R613"/>
<feature type="non-terminal residue" evidence="2">
    <location>
        <position position="1"/>
    </location>
</feature>
<proteinExistence type="predicted"/>
<reference evidence="2" key="1">
    <citation type="submission" date="2014-05" db="EMBL/GenBank/DDBJ databases">
        <title>The transcriptome of the halophilic microalga Tetraselmis sp. GSL018 isolated from the Great Salt Lake, Utah.</title>
        <authorList>
            <person name="Jinkerson R.E."/>
            <person name="D'Adamo S."/>
            <person name="Posewitz M.C."/>
        </authorList>
    </citation>
    <scope>NUCLEOTIDE SEQUENCE</scope>
    <source>
        <strain evidence="2">GSL018</strain>
    </source>
</reference>
<organism evidence="2">
    <name type="scientific">Tetraselmis sp. GSL018</name>
    <dbReference type="NCBI Taxonomy" id="582737"/>
    <lineage>
        <taxon>Eukaryota</taxon>
        <taxon>Viridiplantae</taxon>
        <taxon>Chlorophyta</taxon>
        <taxon>core chlorophytes</taxon>
        <taxon>Chlorodendrophyceae</taxon>
        <taxon>Chlorodendrales</taxon>
        <taxon>Chlorodendraceae</taxon>
        <taxon>Tetraselmis</taxon>
    </lineage>
</organism>
<evidence type="ECO:0000256" key="1">
    <source>
        <dbReference type="SAM" id="MobiDB-lite"/>
    </source>
</evidence>
<accession>A0A061R613</accession>
<feature type="region of interest" description="Disordered" evidence="1">
    <location>
        <begin position="34"/>
        <end position="57"/>
    </location>
</feature>
<dbReference type="EMBL" id="GBEZ01020506">
    <property type="protein sequence ID" value="JAC66174.1"/>
    <property type="molecule type" value="Transcribed_RNA"/>
</dbReference>
<evidence type="ECO:0000313" key="2">
    <source>
        <dbReference type="EMBL" id="JAC66174.1"/>
    </source>
</evidence>
<feature type="non-terminal residue" evidence="2">
    <location>
        <position position="76"/>
    </location>
</feature>
<gene>
    <name evidence="2" type="ORF">TSPGSL018_14326</name>
</gene>